<protein>
    <recommendedName>
        <fullName evidence="3">Signal recognition particle receptor subunit beta</fullName>
    </recommendedName>
</protein>
<dbReference type="EMBL" id="LGUA01001402">
    <property type="protein sequence ID" value="OAX78627.1"/>
    <property type="molecule type" value="Genomic_DNA"/>
</dbReference>
<dbReference type="Gene3D" id="3.40.50.300">
    <property type="entry name" value="P-loop containing nucleotide triphosphate hydrolases"/>
    <property type="match status" value="1"/>
</dbReference>
<keyword evidence="7 12" id="KW-1133">Transmembrane helix</keyword>
<comment type="caution">
    <text evidence="13">The sequence shown here is derived from an EMBL/GenBank/DDBJ whole genome shotgun (WGS) entry which is preliminary data.</text>
</comment>
<dbReference type="SUPFAM" id="SSF52540">
    <property type="entry name" value="P-loop containing nucleoside triphosphate hydrolases"/>
    <property type="match status" value="1"/>
</dbReference>
<accession>A0A1B7NPR1</accession>
<evidence type="ECO:0000256" key="12">
    <source>
        <dbReference type="SAM" id="Phobius"/>
    </source>
</evidence>
<sequence length="321" mass="34726">MDWSPSGIATTLLSGSPIAILITSAIAFSLPILIHFLLYRGSPEKAPKDFLLLGPSGSGKTAFCSLLEQRSRSHSSQKPPRETHTSQVSSFIPITLPPTVPLGSNKYRSVNDPTLAVADKNPATYRLRDTPGHGKLRASQGIASLANLSNPKKKGPAGICGVIFMLDSATLSQSEELLRDAATYLHDVLMTLQNRVYQSGSRITSSASKRIPKIPVLVAANKQDLFTALPPGSVKSKLESEIEKIRQSKRKGLLDVSMNALSVEEEQDVLGGDEEEGPFTFRMLDEQMGIKVDVVGGAVVSDEEDRASGVRRWEEWVGTCL</sequence>
<gene>
    <name evidence="13" type="ORF">ACJ72_07063</name>
</gene>
<dbReference type="InterPro" id="IPR027417">
    <property type="entry name" value="P-loop_NTPase"/>
</dbReference>
<dbReference type="Proteomes" id="UP000091918">
    <property type="component" value="Unassembled WGS sequence"/>
</dbReference>
<evidence type="ECO:0000256" key="2">
    <source>
        <dbReference type="ARBA" id="ARBA00005619"/>
    </source>
</evidence>
<evidence type="ECO:0000256" key="6">
    <source>
        <dbReference type="ARBA" id="ARBA00022824"/>
    </source>
</evidence>
<dbReference type="CDD" id="cd04105">
    <property type="entry name" value="SR_beta"/>
    <property type="match status" value="1"/>
</dbReference>
<evidence type="ECO:0000256" key="9">
    <source>
        <dbReference type="ARBA" id="ARBA00023136"/>
    </source>
</evidence>
<evidence type="ECO:0000256" key="5">
    <source>
        <dbReference type="ARBA" id="ARBA00022741"/>
    </source>
</evidence>
<dbReference type="STRING" id="1658172.A0A1B7NPR1"/>
<organism evidence="13 14">
    <name type="scientific">Emergomyces africanus</name>
    <dbReference type="NCBI Taxonomy" id="1955775"/>
    <lineage>
        <taxon>Eukaryota</taxon>
        <taxon>Fungi</taxon>
        <taxon>Dikarya</taxon>
        <taxon>Ascomycota</taxon>
        <taxon>Pezizomycotina</taxon>
        <taxon>Eurotiomycetes</taxon>
        <taxon>Eurotiomycetidae</taxon>
        <taxon>Onygenales</taxon>
        <taxon>Ajellomycetaceae</taxon>
        <taxon>Emergomyces</taxon>
    </lineage>
</organism>
<dbReference type="OrthoDB" id="41266at2759"/>
<dbReference type="GO" id="GO:0005525">
    <property type="term" value="F:GTP binding"/>
    <property type="evidence" value="ECO:0007669"/>
    <property type="project" value="UniProtKB-KW"/>
</dbReference>
<keyword evidence="5" id="KW-0547">Nucleotide-binding</keyword>
<keyword evidence="14" id="KW-1185">Reference proteome</keyword>
<reference evidence="13 14" key="1">
    <citation type="submission" date="2015-07" db="EMBL/GenBank/DDBJ databases">
        <title>Emmonsia species relationships and genome sequence.</title>
        <authorList>
            <person name="Cuomo C.A."/>
            <person name="Schwartz I.S."/>
            <person name="Kenyon C."/>
            <person name="de Hoog G.S."/>
            <person name="Govender N.P."/>
            <person name="Botha A."/>
            <person name="Moreno L."/>
            <person name="de Vries M."/>
            <person name="Munoz J.F."/>
            <person name="Stielow J.B."/>
        </authorList>
    </citation>
    <scope>NUCLEOTIDE SEQUENCE [LARGE SCALE GENOMIC DNA]</scope>
    <source>
        <strain evidence="13 14">CBS 136260</strain>
    </source>
</reference>
<evidence type="ECO:0000313" key="13">
    <source>
        <dbReference type="EMBL" id="OAX78627.1"/>
    </source>
</evidence>
<comment type="subcellular location">
    <subcellularLocation>
        <location evidence="1">Endoplasmic reticulum membrane</location>
        <topology evidence="1">Single-pass membrane protein</topology>
    </subcellularLocation>
</comment>
<feature type="region of interest" description="Disordered" evidence="11">
    <location>
        <begin position="69"/>
        <end position="90"/>
    </location>
</feature>
<name>A0A1B7NPR1_9EURO</name>
<evidence type="ECO:0000256" key="4">
    <source>
        <dbReference type="ARBA" id="ARBA00022692"/>
    </source>
</evidence>
<keyword evidence="8" id="KW-0342">GTP-binding</keyword>
<evidence type="ECO:0000256" key="7">
    <source>
        <dbReference type="ARBA" id="ARBA00022989"/>
    </source>
</evidence>
<dbReference type="InterPro" id="IPR019009">
    <property type="entry name" value="SRP_receptor_beta_su"/>
</dbReference>
<evidence type="ECO:0000256" key="1">
    <source>
        <dbReference type="ARBA" id="ARBA00004389"/>
    </source>
</evidence>
<evidence type="ECO:0000256" key="3">
    <source>
        <dbReference type="ARBA" id="ARBA00020256"/>
    </source>
</evidence>
<evidence type="ECO:0000256" key="10">
    <source>
        <dbReference type="ARBA" id="ARBA00023170"/>
    </source>
</evidence>
<feature type="transmembrane region" description="Helical" evidence="12">
    <location>
        <begin position="12"/>
        <end position="38"/>
    </location>
</feature>
<evidence type="ECO:0000256" key="8">
    <source>
        <dbReference type="ARBA" id="ARBA00023134"/>
    </source>
</evidence>
<comment type="similarity">
    <text evidence="2">Belongs to the SRP receptor beta subunit family.</text>
</comment>
<keyword evidence="10" id="KW-0675">Receptor</keyword>
<proteinExistence type="inferred from homology"/>
<keyword evidence="4 12" id="KW-0812">Transmembrane</keyword>
<keyword evidence="6" id="KW-0256">Endoplasmic reticulum</keyword>
<dbReference type="AlphaFoldDB" id="A0A1B7NPR1"/>
<keyword evidence="9 12" id="KW-0472">Membrane</keyword>
<dbReference type="GO" id="GO:0005789">
    <property type="term" value="C:endoplasmic reticulum membrane"/>
    <property type="evidence" value="ECO:0007669"/>
    <property type="project" value="UniProtKB-SubCell"/>
</dbReference>
<dbReference type="Pfam" id="PF09439">
    <property type="entry name" value="SRPRB"/>
    <property type="match status" value="1"/>
</dbReference>
<evidence type="ECO:0000313" key="14">
    <source>
        <dbReference type="Proteomes" id="UP000091918"/>
    </source>
</evidence>
<evidence type="ECO:0000256" key="11">
    <source>
        <dbReference type="SAM" id="MobiDB-lite"/>
    </source>
</evidence>